<sequence length="291" mass="33403">MTDIDDLIHFNYWQLNVQQILLHNLQYDLGIKTYRKSINQYTIINWNEYKQRFHHQIIQNKHIVLNDDVIRRNNVIDEKLPLYLDWRDNDTVTTVKTQGDCASSWAFAAVEALEGQIKLKTNKLIPLSAQQLIDCTGDHECVENPLPVGFDYIQHKGVESEDDYQFVGNVGNCTYNSSKVIATASSYLQVLPVSEDELQKALYTHGPIAVTIVMTQEFLTYESGVLIPTDCQDKEAFESVLLVGYGIENETPYWLIKFSLGEEFGDHGYMKLARNNSNMCHIASYAYYPVI</sequence>
<reference evidence="4" key="1">
    <citation type="submission" date="2022-04" db="EMBL/GenBank/DDBJ databases">
        <authorList>
            <person name="Xu L."/>
            <person name="Lv Z."/>
        </authorList>
    </citation>
    <scope>NUCLEOTIDE SEQUENCE</scope>
    <source>
        <strain evidence="4">LV_2022a</strain>
    </source>
</reference>
<dbReference type="GO" id="GO:0006508">
    <property type="term" value="P:proteolysis"/>
    <property type="evidence" value="ECO:0007669"/>
    <property type="project" value="InterPro"/>
</dbReference>
<dbReference type="Pfam" id="PF00112">
    <property type="entry name" value="Peptidase_C1"/>
    <property type="match status" value="1"/>
</dbReference>
<accession>A0AAE1ZG65</accession>
<dbReference type="CDD" id="cd02248">
    <property type="entry name" value="Peptidase_C1A"/>
    <property type="match status" value="1"/>
</dbReference>
<dbReference type="GO" id="GO:0008234">
    <property type="term" value="F:cysteine-type peptidase activity"/>
    <property type="evidence" value="ECO:0007669"/>
    <property type="project" value="InterPro"/>
</dbReference>
<evidence type="ECO:0000259" key="3">
    <source>
        <dbReference type="SMART" id="SM00645"/>
    </source>
</evidence>
<reference evidence="4" key="2">
    <citation type="journal article" date="2023" name="Infect Dis Poverty">
        <title>Chromosome-scale genome of the human blood fluke Schistosoma mekongi and its implications for public health.</title>
        <authorList>
            <person name="Zhou M."/>
            <person name="Xu L."/>
            <person name="Xu D."/>
            <person name="Chen W."/>
            <person name="Khan J."/>
            <person name="Hu Y."/>
            <person name="Huang H."/>
            <person name="Wei H."/>
            <person name="Zhang Y."/>
            <person name="Chusongsang P."/>
            <person name="Tanasarnprasert K."/>
            <person name="Hu X."/>
            <person name="Limpanont Y."/>
            <person name="Lv Z."/>
        </authorList>
    </citation>
    <scope>NUCLEOTIDE SEQUENCE</scope>
    <source>
        <strain evidence="4">LV_2022a</strain>
    </source>
</reference>
<name>A0AAE1ZG65_SCHME</name>
<evidence type="ECO:0000313" key="5">
    <source>
        <dbReference type="Proteomes" id="UP001292079"/>
    </source>
</evidence>
<dbReference type="InterPro" id="IPR000668">
    <property type="entry name" value="Peptidase_C1A_C"/>
</dbReference>
<gene>
    <name evidence="4" type="ORF">MN116_002589</name>
</gene>
<dbReference type="Gene3D" id="3.90.70.10">
    <property type="entry name" value="Cysteine proteinases"/>
    <property type="match status" value="1"/>
</dbReference>
<keyword evidence="2" id="KW-1015">Disulfide bond</keyword>
<dbReference type="FunFam" id="3.90.70.10:FF:000332">
    <property type="entry name" value="Cathepsin L1"/>
    <property type="match status" value="1"/>
</dbReference>
<proteinExistence type="inferred from homology"/>
<dbReference type="InterPro" id="IPR039417">
    <property type="entry name" value="Peptidase_C1A_papain-like"/>
</dbReference>
<evidence type="ECO:0000256" key="1">
    <source>
        <dbReference type="ARBA" id="ARBA00008455"/>
    </source>
</evidence>
<feature type="domain" description="Peptidase C1A papain C-terminal" evidence="3">
    <location>
        <begin position="80"/>
        <end position="290"/>
    </location>
</feature>
<evidence type="ECO:0000256" key="2">
    <source>
        <dbReference type="ARBA" id="ARBA00023157"/>
    </source>
</evidence>
<dbReference type="AlphaFoldDB" id="A0AAE1ZG65"/>
<dbReference type="EMBL" id="JALJAT010000002">
    <property type="protein sequence ID" value="KAK4473420.1"/>
    <property type="molecule type" value="Genomic_DNA"/>
</dbReference>
<evidence type="ECO:0000313" key="4">
    <source>
        <dbReference type="EMBL" id="KAK4473420.1"/>
    </source>
</evidence>
<dbReference type="Proteomes" id="UP001292079">
    <property type="component" value="Unassembled WGS sequence"/>
</dbReference>
<keyword evidence="5" id="KW-1185">Reference proteome</keyword>
<dbReference type="InterPro" id="IPR038765">
    <property type="entry name" value="Papain-like_cys_pep_sf"/>
</dbReference>
<dbReference type="SMART" id="SM00645">
    <property type="entry name" value="Pept_C1"/>
    <property type="match status" value="1"/>
</dbReference>
<comment type="caution">
    <text evidence="4">The sequence shown here is derived from an EMBL/GenBank/DDBJ whole genome shotgun (WGS) entry which is preliminary data.</text>
</comment>
<organism evidence="4 5">
    <name type="scientific">Schistosoma mekongi</name>
    <name type="common">Parasitic worm</name>
    <dbReference type="NCBI Taxonomy" id="38744"/>
    <lineage>
        <taxon>Eukaryota</taxon>
        <taxon>Metazoa</taxon>
        <taxon>Spiralia</taxon>
        <taxon>Lophotrochozoa</taxon>
        <taxon>Platyhelminthes</taxon>
        <taxon>Trematoda</taxon>
        <taxon>Digenea</taxon>
        <taxon>Strigeidida</taxon>
        <taxon>Schistosomatoidea</taxon>
        <taxon>Schistosomatidae</taxon>
        <taxon>Schistosoma</taxon>
    </lineage>
</organism>
<dbReference type="PANTHER" id="PTHR12411">
    <property type="entry name" value="CYSTEINE PROTEASE FAMILY C1-RELATED"/>
    <property type="match status" value="1"/>
</dbReference>
<dbReference type="InterPro" id="IPR013128">
    <property type="entry name" value="Peptidase_C1A"/>
</dbReference>
<comment type="similarity">
    <text evidence="1">Belongs to the peptidase C1 family.</text>
</comment>
<protein>
    <recommendedName>
        <fullName evidence="3">Peptidase C1A papain C-terminal domain-containing protein</fullName>
    </recommendedName>
</protein>
<dbReference type="PRINTS" id="PR00705">
    <property type="entry name" value="PAPAIN"/>
</dbReference>
<dbReference type="SUPFAM" id="SSF54001">
    <property type="entry name" value="Cysteine proteinases"/>
    <property type="match status" value="1"/>
</dbReference>